<feature type="compositionally biased region" description="Low complexity" evidence="1">
    <location>
        <begin position="181"/>
        <end position="193"/>
    </location>
</feature>
<name>A0A498I9G6_MALDO</name>
<evidence type="ECO:0000256" key="1">
    <source>
        <dbReference type="SAM" id="MobiDB-lite"/>
    </source>
</evidence>
<proteinExistence type="predicted"/>
<comment type="caution">
    <text evidence="2">The sequence shown here is derived from an EMBL/GenBank/DDBJ whole genome shotgun (WGS) entry which is preliminary data.</text>
</comment>
<dbReference type="AlphaFoldDB" id="A0A498I9G6"/>
<feature type="region of interest" description="Disordered" evidence="1">
    <location>
        <begin position="34"/>
        <end position="86"/>
    </location>
</feature>
<feature type="region of interest" description="Disordered" evidence="1">
    <location>
        <begin position="170"/>
        <end position="193"/>
    </location>
</feature>
<keyword evidence="3" id="KW-1185">Reference proteome</keyword>
<dbReference type="Proteomes" id="UP000290289">
    <property type="component" value="Chromosome 13"/>
</dbReference>
<feature type="region of interest" description="Disordered" evidence="1">
    <location>
        <begin position="122"/>
        <end position="145"/>
    </location>
</feature>
<organism evidence="2 3">
    <name type="scientific">Malus domestica</name>
    <name type="common">Apple</name>
    <name type="synonym">Pyrus malus</name>
    <dbReference type="NCBI Taxonomy" id="3750"/>
    <lineage>
        <taxon>Eukaryota</taxon>
        <taxon>Viridiplantae</taxon>
        <taxon>Streptophyta</taxon>
        <taxon>Embryophyta</taxon>
        <taxon>Tracheophyta</taxon>
        <taxon>Spermatophyta</taxon>
        <taxon>Magnoliopsida</taxon>
        <taxon>eudicotyledons</taxon>
        <taxon>Gunneridae</taxon>
        <taxon>Pentapetalae</taxon>
        <taxon>rosids</taxon>
        <taxon>fabids</taxon>
        <taxon>Rosales</taxon>
        <taxon>Rosaceae</taxon>
        <taxon>Amygdaloideae</taxon>
        <taxon>Maleae</taxon>
        <taxon>Malus</taxon>
    </lineage>
</organism>
<accession>A0A498I9G6</accession>
<protein>
    <submittedName>
        <fullName evidence="2">Uncharacterized protein</fullName>
    </submittedName>
</protein>
<evidence type="ECO:0000313" key="3">
    <source>
        <dbReference type="Proteomes" id="UP000290289"/>
    </source>
</evidence>
<dbReference type="EMBL" id="RDQH01000339">
    <property type="protein sequence ID" value="RXH80398.1"/>
    <property type="molecule type" value="Genomic_DNA"/>
</dbReference>
<feature type="compositionally biased region" description="Low complexity" evidence="1">
    <location>
        <begin position="122"/>
        <end position="141"/>
    </location>
</feature>
<evidence type="ECO:0000313" key="2">
    <source>
        <dbReference type="EMBL" id="RXH80398.1"/>
    </source>
</evidence>
<gene>
    <name evidence="2" type="ORF">DVH24_041545</name>
</gene>
<reference evidence="2 3" key="1">
    <citation type="submission" date="2018-10" db="EMBL/GenBank/DDBJ databases">
        <title>A high-quality apple genome assembly.</title>
        <authorList>
            <person name="Hu J."/>
        </authorList>
    </citation>
    <scope>NUCLEOTIDE SEQUENCE [LARGE SCALE GENOMIC DNA]</scope>
    <source>
        <strain evidence="3">cv. HFTH1</strain>
        <tissue evidence="2">Young leaf</tissue>
    </source>
</reference>
<feature type="compositionally biased region" description="Basic and acidic residues" evidence="1">
    <location>
        <begin position="34"/>
        <end position="45"/>
    </location>
</feature>
<sequence length="286" mass="31379">MRAGGCWLGVGRSFGLKGNGLRWVGAVTVRREKVDDSTQVHRGWDKPAPSGKNRLRLSQSTPARGIDWHPAQASPQAGLKSTDLGTGSSDAWLTPAWCRRARSHGAVNIANTNNAAKLTATTNISNSHSSTVESSSPSSLRPLPPSRPVIFFDPFARADSTTALQHARETCRFDPPPTPTSGSGHNDSSSSSVVDFERTSPRKIPFFFFPVQSLLLFTGVDKCAGCWHNVLRAASLLMEADEVMELYDSFWFELQIFKKQLVSSNPSNFKEHPNHEIEENASKPEF</sequence>